<dbReference type="Gramene" id="OE9A029562T1">
    <property type="protein sequence ID" value="OE9A029562C1"/>
    <property type="gene ID" value="OE9A029562"/>
</dbReference>
<reference evidence="1 2" key="1">
    <citation type="submission" date="2019-12" db="EMBL/GenBank/DDBJ databases">
        <authorList>
            <person name="Alioto T."/>
            <person name="Alioto T."/>
            <person name="Gomez Garrido J."/>
        </authorList>
    </citation>
    <scope>NUCLEOTIDE SEQUENCE [LARGE SCALE GENOMIC DNA]</scope>
</reference>
<dbReference type="AlphaFoldDB" id="A0A8S0QRS2"/>
<dbReference type="EMBL" id="CACTIH010001886">
    <property type="protein sequence ID" value="CAA2967569.1"/>
    <property type="molecule type" value="Genomic_DNA"/>
</dbReference>
<comment type="caution">
    <text evidence="1">The sequence shown here is derived from an EMBL/GenBank/DDBJ whole genome shotgun (WGS) entry which is preliminary data.</text>
</comment>
<evidence type="ECO:0000313" key="1">
    <source>
        <dbReference type="EMBL" id="CAA2967569.1"/>
    </source>
</evidence>
<accession>A0A8S0QRS2</accession>
<evidence type="ECO:0000313" key="2">
    <source>
        <dbReference type="Proteomes" id="UP000594638"/>
    </source>
</evidence>
<proteinExistence type="predicted"/>
<dbReference type="Proteomes" id="UP000594638">
    <property type="component" value="Unassembled WGS sequence"/>
</dbReference>
<name>A0A8S0QRS2_OLEEU</name>
<keyword evidence="2" id="KW-1185">Reference proteome</keyword>
<gene>
    <name evidence="1" type="ORF">OLEA9_A029562</name>
</gene>
<organism evidence="1 2">
    <name type="scientific">Olea europaea subsp. europaea</name>
    <dbReference type="NCBI Taxonomy" id="158383"/>
    <lineage>
        <taxon>Eukaryota</taxon>
        <taxon>Viridiplantae</taxon>
        <taxon>Streptophyta</taxon>
        <taxon>Embryophyta</taxon>
        <taxon>Tracheophyta</taxon>
        <taxon>Spermatophyta</taxon>
        <taxon>Magnoliopsida</taxon>
        <taxon>eudicotyledons</taxon>
        <taxon>Gunneridae</taxon>
        <taxon>Pentapetalae</taxon>
        <taxon>asterids</taxon>
        <taxon>lamiids</taxon>
        <taxon>Lamiales</taxon>
        <taxon>Oleaceae</taxon>
        <taxon>Oleeae</taxon>
        <taxon>Olea</taxon>
    </lineage>
</organism>
<protein>
    <submittedName>
        <fullName evidence="1">Uncharacterized protein</fullName>
    </submittedName>
</protein>
<sequence length="206" mass="23565">MSIKEFNLPSAGPSLESVVSALIDSMSLKSACASQFELTSRSCCESFVGVNAYFVESRVAPNSFPCVENFTVVVVAELPVLWILLHKRYEHVIRTQYKFKNVAKYTSHRQQTSYGSTQNDWQHCRTRMIETLQLSTILTGSKPVMEAQKPCKRFRYSQMQVASCVLVVTIIRHFYHIVFTQGDGPNDYSQTSMEYGYRAMHMDTRM</sequence>